<sequence length="210" mass="22417">MLRASLLLALLGLCSLAAAQQTYSSVQPSNYTLTLSFTLDGVTTTPAPCTQFDPSTSTCLPQGSVPDGDSITIAYSGPATPGNTVSLMFCYSNTSSVNRAWRKYNAVISEDKKCNVAKPFKTGLPTGEGSFKWTPGPNSAPSTYQIQLLEVVAGSDPTTYAASGKSEGYYQIIPIDSRPTWLMALVGVFCTVGPITLAGFFTYEKIYKKD</sequence>
<keyword evidence="2" id="KW-0732">Signal</keyword>
<dbReference type="OrthoDB" id="510280at2759"/>
<dbReference type="InParanoid" id="E1ZNI7"/>
<gene>
    <name evidence="3" type="ORF">CHLNCDRAFT_138676</name>
</gene>
<feature type="transmembrane region" description="Helical" evidence="1">
    <location>
        <begin position="181"/>
        <end position="203"/>
    </location>
</feature>
<dbReference type="TCDB" id="8.A.20.3.1">
    <property type="family name" value="the plant/algal/chlorella nitrate transporter accessory protein (nar2,1) family"/>
</dbReference>
<protein>
    <recommendedName>
        <fullName evidence="5">High-affinity nitrate transporter</fullName>
    </recommendedName>
</protein>
<keyword evidence="1" id="KW-1133">Transmembrane helix</keyword>
<accession>E1ZNI7</accession>
<dbReference type="eggNOG" id="ENOG502T0Q5">
    <property type="taxonomic scope" value="Eukaryota"/>
</dbReference>
<evidence type="ECO:0000256" key="2">
    <source>
        <dbReference type="SAM" id="SignalP"/>
    </source>
</evidence>
<organism evidence="4">
    <name type="scientific">Chlorella variabilis</name>
    <name type="common">Green alga</name>
    <dbReference type="NCBI Taxonomy" id="554065"/>
    <lineage>
        <taxon>Eukaryota</taxon>
        <taxon>Viridiplantae</taxon>
        <taxon>Chlorophyta</taxon>
        <taxon>core chlorophytes</taxon>
        <taxon>Trebouxiophyceae</taxon>
        <taxon>Chlorellales</taxon>
        <taxon>Chlorellaceae</taxon>
        <taxon>Chlorella clade</taxon>
        <taxon>Chlorella</taxon>
    </lineage>
</organism>
<dbReference type="RefSeq" id="XP_005844714.1">
    <property type="nucleotide sequence ID" value="XM_005844652.1"/>
</dbReference>
<dbReference type="GO" id="GO:0015706">
    <property type="term" value="P:nitrate transmembrane transport"/>
    <property type="evidence" value="ECO:0007669"/>
    <property type="project" value="InterPro"/>
</dbReference>
<evidence type="ECO:0008006" key="5">
    <source>
        <dbReference type="Google" id="ProtNLM"/>
    </source>
</evidence>
<dbReference type="Pfam" id="PF16974">
    <property type="entry name" value="NAR2"/>
    <property type="match status" value="1"/>
</dbReference>
<dbReference type="AlphaFoldDB" id="E1ZNI7"/>
<dbReference type="EMBL" id="GL433855">
    <property type="protein sequence ID" value="EFN52612.1"/>
    <property type="molecule type" value="Genomic_DNA"/>
</dbReference>
<name>E1ZNI7_CHLVA</name>
<evidence type="ECO:0000313" key="4">
    <source>
        <dbReference type="Proteomes" id="UP000008141"/>
    </source>
</evidence>
<keyword evidence="1" id="KW-0812">Transmembrane</keyword>
<reference evidence="3 4" key="1">
    <citation type="journal article" date="2010" name="Plant Cell">
        <title>The Chlorella variabilis NC64A genome reveals adaptation to photosymbiosis, coevolution with viruses, and cryptic sex.</title>
        <authorList>
            <person name="Blanc G."/>
            <person name="Duncan G."/>
            <person name="Agarkova I."/>
            <person name="Borodovsky M."/>
            <person name="Gurnon J."/>
            <person name="Kuo A."/>
            <person name="Lindquist E."/>
            <person name="Lucas S."/>
            <person name="Pangilinan J."/>
            <person name="Polle J."/>
            <person name="Salamov A."/>
            <person name="Terry A."/>
            <person name="Yamada T."/>
            <person name="Dunigan D.D."/>
            <person name="Grigoriev I.V."/>
            <person name="Claverie J.M."/>
            <person name="Van Etten J.L."/>
        </authorList>
    </citation>
    <scope>NUCLEOTIDE SEQUENCE [LARGE SCALE GENOMIC DNA]</scope>
    <source>
        <strain evidence="3 4">NC64A</strain>
    </source>
</reference>
<dbReference type="GeneID" id="17352058"/>
<feature type="signal peptide" evidence="2">
    <location>
        <begin position="1"/>
        <end position="19"/>
    </location>
</feature>
<dbReference type="InterPro" id="IPR016605">
    <property type="entry name" value="Transptr_NO3_Nar2"/>
</dbReference>
<proteinExistence type="predicted"/>
<dbReference type="KEGG" id="cvr:CHLNCDRAFT_138676"/>
<dbReference type="Proteomes" id="UP000008141">
    <property type="component" value="Unassembled WGS sequence"/>
</dbReference>
<keyword evidence="4" id="KW-1185">Reference proteome</keyword>
<evidence type="ECO:0000256" key="1">
    <source>
        <dbReference type="SAM" id="Phobius"/>
    </source>
</evidence>
<keyword evidence="1" id="KW-0472">Membrane</keyword>
<dbReference type="GO" id="GO:0010167">
    <property type="term" value="P:response to nitrate"/>
    <property type="evidence" value="ECO:0007669"/>
    <property type="project" value="InterPro"/>
</dbReference>
<feature type="chain" id="PRO_5003156492" description="High-affinity nitrate transporter" evidence="2">
    <location>
        <begin position="20"/>
        <end position="210"/>
    </location>
</feature>
<evidence type="ECO:0000313" key="3">
    <source>
        <dbReference type="EMBL" id="EFN52612.1"/>
    </source>
</evidence>